<dbReference type="CDD" id="cd16448">
    <property type="entry name" value="RING-H2"/>
    <property type="match status" value="1"/>
</dbReference>
<evidence type="ECO:0000256" key="2">
    <source>
        <dbReference type="SAM" id="Phobius"/>
    </source>
</evidence>
<dbReference type="OrthoDB" id="48923at2759"/>
<feature type="region of interest" description="Disordered" evidence="1">
    <location>
        <begin position="294"/>
        <end position="357"/>
    </location>
</feature>
<dbReference type="eggNOG" id="KOG0800">
    <property type="taxonomic scope" value="Eukaryota"/>
</dbReference>
<feature type="region of interest" description="Disordered" evidence="1">
    <location>
        <begin position="710"/>
        <end position="730"/>
    </location>
</feature>
<dbReference type="Gene3D" id="3.30.40.10">
    <property type="entry name" value="Zinc/RING finger domain, C3HC4 (zinc finger)"/>
    <property type="match status" value="1"/>
</dbReference>
<dbReference type="EMBL" id="AGNL01023873">
    <property type="protein sequence ID" value="EJK58983.1"/>
    <property type="molecule type" value="Genomic_DNA"/>
</dbReference>
<protein>
    <submittedName>
        <fullName evidence="3">Uncharacterized protein</fullName>
    </submittedName>
</protein>
<keyword evidence="2" id="KW-1133">Transmembrane helix</keyword>
<feature type="region of interest" description="Disordered" evidence="1">
    <location>
        <begin position="138"/>
        <end position="198"/>
    </location>
</feature>
<feature type="compositionally biased region" description="Basic and acidic residues" evidence="1">
    <location>
        <begin position="308"/>
        <end position="330"/>
    </location>
</feature>
<dbReference type="OMA" id="NECPCCR"/>
<feature type="compositionally biased region" description="Basic residues" evidence="1">
    <location>
        <begin position="146"/>
        <end position="158"/>
    </location>
</feature>
<evidence type="ECO:0000313" key="4">
    <source>
        <dbReference type="Proteomes" id="UP000266841"/>
    </source>
</evidence>
<organism evidence="3 4">
    <name type="scientific">Thalassiosira oceanica</name>
    <name type="common">Marine diatom</name>
    <dbReference type="NCBI Taxonomy" id="159749"/>
    <lineage>
        <taxon>Eukaryota</taxon>
        <taxon>Sar</taxon>
        <taxon>Stramenopiles</taxon>
        <taxon>Ochrophyta</taxon>
        <taxon>Bacillariophyta</taxon>
        <taxon>Coscinodiscophyceae</taxon>
        <taxon>Thalassiosirophycidae</taxon>
        <taxon>Thalassiosirales</taxon>
        <taxon>Thalassiosiraceae</taxon>
        <taxon>Thalassiosira</taxon>
    </lineage>
</organism>
<comment type="caution">
    <text evidence="3">The sequence shown here is derived from an EMBL/GenBank/DDBJ whole genome shotgun (WGS) entry which is preliminary data.</text>
</comment>
<feature type="region of interest" description="Disordered" evidence="1">
    <location>
        <begin position="239"/>
        <end position="269"/>
    </location>
</feature>
<feature type="region of interest" description="Disordered" evidence="1">
    <location>
        <begin position="402"/>
        <end position="431"/>
    </location>
</feature>
<feature type="compositionally biased region" description="Polar residues" evidence="1">
    <location>
        <begin position="457"/>
        <end position="473"/>
    </location>
</feature>
<feature type="transmembrane region" description="Helical" evidence="2">
    <location>
        <begin position="76"/>
        <end position="101"/>
    </location>
</feature>
<gene>
    <name evidence="3" type="ORF">THAOC_20851</name>
</gene>
<dbReference type="AlphaFoldDB" id="K0RYV2"/>
<feature type="compositionally biased region" description="Low complexity" evidence="1">
    <location>
        <begin position="483"/>
        <end position="499"/>
    </location>
</feature>
<feature type="compositionally biased region" description="Polar residues" evidence="1">
    <location>
        <begin position="779"/>
        <end position="804"/>
    </location>
</feature>
<feature type="region of interest" description="Disordered" evidence="1">
    <location>
        <begin position="766"/>
        <end position="846"/>
    </location>
</feature>
<feature type="region of interest" description="Disordered" evidence="1">
    <location>
        <begin position="637"/>
        <end position="668"/>
    </location>
</feature>
<proteinExistence type="predicted"/>
<dbReference type="SUPFAM" id="SSF57850">
    <property type="entry name" value="RING/U-box"/>
    <property type="match status" value="1"/>
</dbReference>
<dbReference type="Proteomes" id="UP000266841">
    <property type="component" value="Unassembled WGS sequence"/>
</dbReference>
<evidence type="ECO:0000256" key="1">
    <source>
        <dbReference type="SAM" id="MobiDB-lite"/>
    </source>
</evidence>
<feature type="compositionally biased region" description="Low complexity" evidence="1">
    <location>
        <begin position="715"/>
        <end position="730"/>
    </location>
</feature>
<feature type="compositionally biased region" description="Basic and acidic residues" evidence="1">
    <location>
        <begin position="239"/>
        <end position="252"/>
    </location>
</feature>
<dbReference type="InterPro" id="IPR013083">
    <property type="entry name" value="Znf_RING/FYVE/PHD"/>
</dbReference>
<keyword evidence="2" id="KW-0472">Membrane</keyword>
<feature type="region of interest" description="Disordered" evidence="1">
    <location>
        <begin position="445"/>
        <end position="508"/>
    </location>
</feature>
<feature type="compositionally biased region" description="Low complexity" evidence="1">
    <location>
        <begin position="331"/>
        <end position="347"/>
    </location>
</feature>
<keyword evidence="2" id="KW-0812">Transmembrane</keyword>
<name>K0RYV2_THAOC</name>
<accession>K0RYV2</accession>
<reference evidence="3 4" key="1">
    <citation type="journal article" date="2012" name="Genome Biol.">
        <title>Genome and low-iron response of an oceanic diatom adapted to chronic iron limitation.</title>
        <authorList>
            <person name="Lommer M."/>
            <person name="Specht M."/>
            <person name="Roy A.S."/>
            <person name="Kraemer L."/>
            <person name="Andreson R."/>
            <person name="Gutowska M.A."/>
            <person name="Wolf J."/>
            <person name="Bergner S.V."/>
            <person name="Schilhabel M.B."/>
            <person name="Klostermeier U.C."/>
            <person name="Beiko R.G."/>
            <person name="Rosenstiel P."/>
            <person name="Hippler M."/>
            <person name="Laroche J."/>
        </authorList>
    </citation>
    <scope>NUCLEOTIDE SEQUENCE [LARGE SCALE GENOMIC DNA]</scope>
    <source>
        <strain evidence="3 4">CCMP1005</strain>
    </source>
</reference>
<feature type="compositionally biased region" description="Low complexity" evidence="1">
    <location>
        <begin position="648"/>
        <end position="663"/>
    </location>
</feature>
<sequence>MNGPAAPLAAELFGNSSSLLLRQEETIDGWDSRVLGGRHVQLRGTLVSRHGHDVGPGTRSLDQQKGGALVVESGNFLFTIVATIILAPCILAGVAQAIYCYKKSVRAREERKIDAVSNNPGSRLLVLNELFKNSSKLVTKNDASPKKKRVQVKKRRKKTPEERQASRDALDDQLQNEDASTDSWWGEEEVKSSDGLDDQPAFIIITRSRDDGNDLMDRGETISTHFEGGSLDKLSEARLGESTVERKQKVESANDIDSPNVKVTGSESTELAIEPNSNCVKSEAVDVNAKVEEKEVVPLGSAQDSEEESHQTDRDDGEVGERQNVMEKCLESVNSSPESRSSEDPSVFIPRTPTRGSMEALSQDALYSNDATPIRAQKPNNVQLTPIISNTSDMLEPALSGDEVTVSKPNSNQGANGIPPPCRRISDDGDCDRAKERKQSILWLGDDEASKGGQTEIRPSNSESTDLARSINSLGGVPDIDESSQTQESSSSLYLPSSLKPTTTDESIRNDSLDAVPLYHVDSGLASLRTDLSSHVSYFSYEDVSLASDELDTCAFHKDCILEWLVKSHNECPCCRTEMATKEEIRGTSASLLGTERLAQAMSVVNTSDGMQVSPPFSRVSSPREIIARARRVQQRAQQRAYLRSRTGSVDSGNDSSGNSANALPQTPNSHWLWSARFNDGQPSPGAHAASTRIGMSTYRSSVDVSGPVLARLQPTSPSNTENDTNTNNQEDWLRASRINNQESIAEMPAINPTRSLDAILQRVESTQEPHLPSRASDAHSNTAGLLSSGTLHSHWQRRNTSPSRRGRFNLTPSRRTHTHWGNRNRPSMDHGDEPLPVTVLPELSP</sequence>
<feature type="compositionally biased region" description="Polar residues" evidence="1">
    <location>
        <begin position="255"/>
        <end position="269"/>
    </location>
</feature>
<evidence type="ECO:0000313" key="3">
    <source>
        <dbReference type="EMBL" id="EJK58983.1"/>
    </source>
</evidence>
<keyword evidence="4" id="KW-1185">Reference proteome</keyword>
<feature type="compositionally biased region" description="Basic and acidic residues" evidence="1">
    <location>
        <begin position="159"/>
        <end position="170"/>
    </location>
</feature>